<keyword evidence="3" id="KW-1185">Reference proteome</keyword>
<evidence type="ECO:0000256" key="1">
    <source>
        <dbReference type="SAM" id="Phobius"/>
    </source>
</evidence>
<feature type="transmembrane region" description="Helical" evidence="1">
    <location>
        <begin position="55"/>
        <end position="80"/>
    </location>
</feature>
<feature type="transmembrane region" description="Helical" evidence="1">
    <location>
        <begin position="5"/>
        <end position="21"/>
    </location>
</feature>
<keyword evidence="1" id="KW-0812">Transmembrane</keyword>
<dbReference type="Proteomes" id="UP000762110">
    <property type="component" value="Unassembled WGS sequence"/>
</dbReference>
<accession>A0ABX2DC75</accession>
<reference evidence="2 3" key="1">
    <citation type="submission" date="2020-05" db="EMBL/GenBank/DDBJ databases">
        <title>Description of Pedobacter foliorum sp. nov.</title>
        <authorList>
            <person name="Qi S."/>
            <person name="Carlier A."/>
            <person name="Cnockaert M."/>
            <person name="Vandamme P."/>
        </authorList>
    </citation>
    <scope>NUCLEOTIDE SEQUENCE [LARGE SCALE GENOMIC DNA]</scope>
    <source>
        <strain evidence="2 3">LMG 31300</strain>
    </source>
</reference>
<proteinExistence type="predicted"/>
<dbReference type="RefSeq" id="WP_173271048.1">
    <property type="nucleotide sequence ID" value="NZ_JABMKV010000002.1"/>
</dbReference>
<feature type="transmembrane region" description="Helical" evidence="1">
    <location>
        <begin position="92"/>
        <end position="114"/>
    </location>
</feature>
<keyword evidence="1" id="KW-1133">Transmembrane helix</keyword>
<sequence length="128" mass="15093">MFQKLSYFNLVFSLIYVLIYLKDGTLNSTLGILAFIVFSWLGLRSYQLDNYKWNLWQYLAGLWSLYYAGFLIYGSVNILISSFEYDFVSNDTILFLTLTFVLTIAVVLHFVIYFRKNLTENSRDKNVQ</sequence>
<evidence type="ECO:0000313" key="2">
    <source>
        <dbReference type="EMBL" id="NQX31681.1"/>
    </source>
</evidence>
<feature type="transmembrane region" description="Helical" evidence="1">
    <location>
        <begin position="27"/>
        <end position="43"/>
    </location>
</feature>
<dbReference type="EMBL" id="JABMKV010000002">
    <property type="protein sequence ID" value="NQX31681.1"/>
    <property type="molecule type" value="Genomic_DNA"/>
</dbReference>
<keyword evidence="1" id="KW-0472">Membrane</keyword>
<gene>
    <name evidence="2" type="ORF">HQN85_08095</name>
</gene>
<comment type="caution">
    <text evidence="2">The sequence shown here is derived from an EMBL/GenBank/DDBJ whole genome shotgun (WGS) entry which is preliminary data.</text>
</comment>
<name>A0ABX2DC75_9SPHI</name>
<organism evidence="2 3">
    <name type="scientific">Pedobacter boryungensis</name>
    <dbReference type="NCBI Taxonomy" id="869962"/>
    <lineage>
        <taxon>Bacteria</taxon>
        <taxon>Pseudomonadati</taxon>
        <taxon>Bacteroidota</taxon>
        <taxon>Sphingobacteriia</taxon>
        <taxon>Sphingobacteriales</taxon>
        <taxon>Sphingobacteriaceae</taxon>
        <taxon>Pedobacter</taxon>
    </lineage>
</organism>
<protein>
    <submittedName>
        <fullName evidence="2">Uncharacterized protein</fullName>
    </submittedName>
</protein>
<evidence type="ECO:0000313" key="3">
    <source>
        <dbReference type="Proteomes" id="UP000762110"/>
    </source>
</evidence>